<feature type="transmembrane region" description="Helical" evidence="1">
    <location>
        <begin position="157"/>
        <end position="179"/>
    </location>
</feature>
<dbReference type="InParanoid" id="A0A543AV80"/>
<dbReference type="EMBL" id="VFOW01000001">
    <property type="protein sequence ID" value="TQL76467.1"/>
    <property type="molecule type" value="Genomic_DNA"/>
</dbReference>
<evidence type="ECO:0000313" key="2">
    <source>
        <dbReference type="EMBL" id="TQL76467.1"/>
    </source>
</evidence>
<proteinExistence type="predicted"/>
<feature type="transmembrane region" description="Helical" evidence="1">
    <location>
        <begin position="95"/>
        <end position="123"/>
    </location>
</feature>
<gene>
    <name evidence="2" type="ORF">FB566_1998</name>
</gene>
<reference evidence="2 3" key="1">
    <citation type="submission" date="2019-06" db="EMBL/GenBank/DDBJ databases">
        <title>Sequencing the genomes of 1000 actinobacteria strains.</title>
        <authorList>
            <person name="Klenk H.-P."/>
        </authorList>
    </citation>
    <scope>NUCLEOTIDE SEQUENCE [LARGE SCALE GENOMIC DNA]</scope>
    <source>
        <strain evidence="2 3">DSM 45928</strain>
    </source>
</reference>
<dbReference type="PANTHER" id="PTHR37305:SF1">
    <property type="entry name" value="MEMBRANE PROTEIN"/>
    <property type="match status" value="1"/>
</dbReference>
<keyword evidence="1" id="KW-0472">Membrane</keyword>
<sequence length="237" mass="24765">MNGTIARLTIASLLRGWRGLLLALLPLGFLAIALLMRVVDATDQATVDGLLGGLNMATVVPLVALIIGTGSLATEIDDGSIIYLLTKPVKRSQIIITKLAVAVVIALGFTVVSTILGGLLLTGTFGEVTLGYTVAVAVSTIVYCALFIMFSVISKHAVLVGLVYILLWEGLIVGFVEGARVLSIQSWGLAIADQVTPEIFGPTINGVLGMVLAAVALVGTTWFASQRLRSLTLTSES</sequence>
<name>A0A543AV80_9ACTN</name>
<dbReference type="PANTHER" id="PTHR37305">
    <property type="entry name" value="INTEGRAL MEMBRANE PROTEIN-RELATED"/>
    <property type="match status" value="1"/>
</dbReference>
<feature type="transmembrane region" description="Helical" evidence="1">
    <location>
        <begin position="129"/>
        <end position="150"/>
    </location>
</feature>
<dbReference type="Proteomes" id="UP000317043">
    <property type="component" value="Unassembled WGS sequence"/>
</dbReference>
<organism evidence="2 3">
    <name type="scientific">Stackebrandtia endophytica</name>
    <dbReference type="NCBI Taxonomy" id="1496996"/>
    <lineage>
        <taxon>Bacteria</taxon>
        <taxon>Bacillati</taxon>
        <taxon>Actinomycetota</taxon>
        <taxon>Actinomycetes</taxon>
        <taxon>Glycomycetales</taxon>
        <taxon>Glycomycetaceae</taxon>
        <taxon>Stackebrandtia</taxon>
    </lineage>
</organism>
<keyword evidence="1" id="KW-1133">Transmembrane helix</keyword>
<dbReference type="GO" id="GO:0005886">
    <property type="term" value="C:plasma membrane"/>
    <property type="evidence" value="ECO:0007669"/>
    <property type="project" value="UniProtKB-SubCell"/>
</dbReference>
<evidence type="ECO:0000256" key="1">
    <source>
        <dbReference type="SAM" id="Phobius"/>
    </source>
</evidence>
<keyword evidence="3" id="KW-1185">Reference proteome</keyword>
<dbReference type="OrthoDB" id="5146799at2"/>
<protein>
    <submittedName>
        <fullName evidence="2">ABC-2 type transport system permease protein</fullName>
    </submittedName>
</protein>
<feature type="transmembrane region" description="Helical" evidence="1">
    <location>
        <begin position="199"/>
        <end position="224"/>
    </location>
</feature>
<accession>A0A543AV80</accession>
<feature type="transmembrane region" description="Helical" evidence="1">
    <location>
        <begin position="51"/>
        <end position="74"/>
    </location>
</feature>
<dbReference type="GO" id="GO:0140359">
    <property type="term" value="F:ABC-type transporter activity"/>
    <property type="evidence" value="ECO:0007669"/>
    <property type="project" value="InterPro"/>
</dbReference>
<evidence type="ECO:0000313" key="3">
    <source>
        <dbReference type="Proteomes" id="UP000317043"/>
    </source>
</evidence>
<dbReference type="RefSeq" id="WP_142037943.1">
    <property type="nucleotide sequence ID" value="NZ_JBHTGS010000001.1"/>
</dbReference>
<keyword evidence="1" id="KW-0812">Transmembrane</keyword>
<comment type="caution">
    <text evidence="2">The sequence shown here is derived from an EMBL/GenBank/DDBJ whole genome shotgun (WGS) entry which is preliminary data.</text>
</comment>
<dbReference type="Pfam" id="PF12679">
    <property type="entry name" value="ABC2_membrane_2"/>
    <property type="match status" value="1"/>
</dbReference>
<dbReference type="AlphaFoldDB" id="A0A543AV80"/>